<reference evidence="5 6" key="1">
    <citation type="submission" date="2020-08" db="EMBL/GenBank/DDBJ databases">
        <title>Sequencing the genomes of 1000 actinobacteria strains.</title>
        <authorList>
            <person name="Klenk H.-P."/>
        </authorList>
    </citation>
    <scope>NUCLEOTIDE SEQUENCE [LARGE SCALE GENOMIC DNA]</scope>
    <source>
        <strain evidence="5 6">DSM 105498</strain>
    </source>
</reference>
<feature type="domain" description="Leucine-binding protein" evidence="4">
    <location>
        <begin position="34"/>
        <end position="358"/>
    </location>
</feature>
<protein>
    <submittedName>
        <fullName evidence="5">Branched-chain amino acid transport system substrate-binding protein</fullName>
    </submittedName>
</protein>
<feature type="signal peptide" evidence="3">
    <location>
        <begin position="1"/>
        <end position="21"/>
    </location>
</feature>
<dbReference type="Gene3D" id="3.40.50.2300">
    <property type="match status" value="2"/>
</dbReference>
<evidence type="ECO:0000313" key="5">
    <source>
        <dbReference type="EMBL" id="MBB3044706.1"/>
    </source>
</evidence>
<dbReference type="PROSITE" id="PS51257">
    <property type="entry name" value="PROKAR_LIPOPROTEIN"/>
    <property type="match status" value="1"/>
</dbReference>
<dbReference type="SUPFAM" id="SSF53822">
    <property type="entry name" value="Periplasmic binding protein-like I"/>
    <property type="match status" value="1"/>
</dbReference>
<evidence type="ECO:0000256" key="2">
    <source>
        <dbReference type="ARBA" id="ARBA00022729"/>
    </source>
</evidence>
<accession>A0A7W4VZJ3</accession>
<dbReference type="InterPro" id="IPR028081">
    <property type="entry name" value="Leu-bd"/>
</dbReference>
<name>A0A7W4VZJ3_9ACTN</name>
<gene>
    <name evidence="5" type="ORF">FHU40_004543</name>
</gene>
<evidence type="ECO:0000259" key="4">
    <source>
        <dbReference type="Pfam" id="PF13458"/>
    </source>
</evidence>
<dbReference type="InterPro" id="IPR051010">
    <property type="entry name" value="BCAA_transport"/>
</dbReference>
<comment type="similarity">
    <text evidence="1">Belongs to the leucine-binding protein family.</text>
</comment>
<dbReference type="RefSeq" id="WP_183594658.1">
    <property type="nucleotide sequence ID" value="NZ_JACHWR010000003.1"/>
</dbReference>
<feature type="chain" id="PRO_5038370910" evidence="3">
    <location>
        <begin position="22"/>
        <end position="402"/>
    </location>
</feature>
<dbReference type="Proteomes" id="UP000589626">
    <property type="component" value="Unassembled WGS sequence"/>
</dbReference>
<sequence>MRSFKLVGAATACALALSACGGGDSSSSSSPDEVLIGGTYPLTGPLADDGQEMVNAIKMAVADVNDAGGIKSLDGTEVVFKAKDSTGAPEQAAKNTQALIDEGSSAIIGAWLSSNTLATTQVAERAKVPHIVDQSQAPELIERGYQYTFRVMFDPPRVAKAANDFVEHVNEEWGLNGKAVFLHEDSAFGTSQSEYFRKEAEQRSVEVVKDIPYASSTTDMSSEVAQAIASGADILLSTGYAPDSLLLLKTLQEQNAEFKAVIGVDSAGWYSNRFAEDAGDLIEGVMDAGSYPIDFASPDYTSFAERFESEFGSEPSGGAVMSYVSARVLLEAIEDAGSSDPADIRETLASGTFDGYLLTQEQISFDDVGQNEEIEPIDYQFQNGRREVVWPEQFATGKLQRP</sequence>
<proteinExistence type="inferred from homology"/>
<comment type="caution">
    <text evidence="5">The sequence shown here is derived from an EMBL/GenBank/DDBJ whole genome shotgun (WGS) entry which is preliminary data.</text>
</comment>
<keyword evidence="6" id="KW-1185">Reference proteome</keyword>
<dbReference type="InterPro" id="IPR028082">
    <property type="entry name" value="Peripla_BP_I"/>
</dbReference>
<dbReference type="AlphaFoldDB" id="A0A7W4VZJ3"/>
<dbReference type="Pfam" id="PF13458">
    <property type="entry name" value="Peripla_BP_6"/>
    <property type="match status" value="1"/>
</dbReference>
<dbReference type="CDD" id="cd06340">
    <property type="entry name" value="PBP1_ABC_ligand_binding-like"/>
    <property type="match status" value="1"/>
</dbReference>
<dbReference type="EMBL" id="JACHWR010000003">
    <property type="protein sequence ID" value="MBB3044706.1"/>
    <property type="molecule type" value="Genomic_DNA"/>
</dbReference>
<evidence type="ECO:0000256" key="3">
    <source>
        <dbReference type="SAM" id="SignalP"/>
    </source>
</evidence>
<organism evidence="5 6">
    <name type="scientific">Nocardioides soli</name>
    <dbReference type="NCBI Taxonomy" id="1036020"/>
    <lineage>
        <taxon>Bacteria</taxon>
        <taxon>Bacillati</taxon>
        <taxon>Actinomycetota</taxon>
        <taxon>Actinomycetes</taxon>
        <taxon>Propionibacteriales</taxon>
        <taxon>Nocardioidaceae</taxon>
        <taxon>Nocardioides</taxon>
    </lineage>
</organism>
<evidence type="ECO:0000256" key="1">
    <source>
        <dbReference type="ARBA" id="ARBA00010062"/>
    </source>
</evidence>
<dbReference type="PANTHER" id="PTHR30483">
    <property type="entry name" value="LEUCINE-SPECIFIC-BINDING PROTEIN"/>
    <property type="match status" value="1"/>
</dbReference>
<keyword evidence="2 3" id="KW-0732">Signal</keyword>
<evidence type="ECO:0000313" key="6">
    <source>
        <dbReference type="Proteomes" id="UP000589626"/>
    </source>
</evidence>